<protein>
    <submittedName>
        <fullName evidence="2">Uncharacterized protein</fullName>
    </submittedName>
</protein>
<dbReference type="EMBL" id="CP043732">
    <property type="protein sequence ID" value="QMU96602.1"/>
    <property type="molecule type" value="Genomic_DNA"/>
</dbReference>
<dbReference type="RefSeq" id="WP_182255197.1">
    <property type="nucleotide sequence ID" value="NZ_CP043732.1"/>
</dbReference>
<reference evidence="2" key="1">
    <citation type="journal article" date="2020" name="Front. Microbiol.">
        <title>Design of Bacterial Strain-Specific qPCR Assays Using NGS Data and Publicly Available Resources and Its Application to Track Biocontrol Strains.</title>
        <authorList>
            <person name="Hernandez I."/>
            <person name="Sant C."/>
            <person name="Martinez R."/>
            <person name="Fernandez C."/>
        </authorList>
    </citation>
    <scope>NUCLEOTIDE SEQUENCE [LARGE SCALE GENOMIC DNA]</scope>
    <source>
        <strain evidence="2">B24</strain>
    </source>
</reference>
<evidence type="ECO:0000256" key="1">
    <source>
        <dbReference type="SAM" id="SignalP"/>
    </source>
</evidence>
<dbReference type="Proteomes" id="UP000515708">
    <property type="component" value="Chromosome"/>
</dbReference>
<keyword evidence="1" id="KW-0732">Signal</keyword>
<accession>A0A7D8ADV2</accession>
<gene>
    <name evidence="2" type="ORF">FVO59_04780</name>
</gene>
<dbReference type="AlphaFoldDB" id="A0A7D8ADV2"/>
<sequence length="155" mass="15820">MRTAPKTTLFVAALALAVGLTGCSGAPAGDGQKADEKPAASSQSVADACKLFVDEGTEISNKAQELSASASTDPAAAAAALDDVQKEFEALGEKITNEEISSVYDEFVSAYGEFSTIIGEVSADPSKATEAMEKMSDTVTKVTDASKKLGEACNG</sequence>
<dbReference type="PROSITE" id="PS51257">
    <property type="entry name" value="PROKAR_LIPOPROTEIN"/>
    <property type="match status" value="1"/>
</dbReference>
<feature type="chain" id="PRO_5028305982" evidence="1">
    <location>
        <begin position="29"/>
        <end position="155"/>
    </location>
</feature>
<name>A0A7D8ADV2_9MICO</name>
<proteinExistence type="predicted"/>
<organism evidence="2">
    <name type="scientific">Microbacterium esteraromaticum</name>
    <dbReference type="NCBI Taxonomy" id="57043"/>
    <lineage>
        <taxon>Bacteria</taxon>
        <taxon>Bacillati</taxon>
        <taxon>Actinomycetota</taxon>
        <taxon>Actinomycetes</taxon>
        <taxon>Micrococcales</taxon>
        <taxon>Microbacteriaceae</taxon>
        <taxon>Microbacterium</taxon>
    </lineage>
</organism>
<evidence type="ECO:0000313" key="2">
    <source>
        <dbReference type="EMBL" id="QMU96602.1"/>
    </source>
</evidence>
<feature type="signal peptide" evidence="1">
    <location>
        <begin position="1"/>
        <end position="28"/>
    </location>
</feature>